<dbReference type="SUPFAM" id="SSF53756">
    <property type="entry name" value="UDP-Glycosyltransferase/glycogen phosphorylase"/>
    <property type="match status" value="1"/>
</dbReference>
<dbReference type="EMBL" id="LAZR01000020">
    <property type="protein sequence ID" value="KKO05044.1"/>
    <property type="molecule type" value="Genomic_DNA"/>
</dbReference>
<dbReference type="GO" id="GO:0016757">
    <property type="term" value="F:glycosyltransferase activity"/>
    <property type="evidence" value="ECO:0007669"/>
    <property type="project" value="InterPro"/>
</dbReference>
<feature type="domain" description="Glycosyltransferase subfamily 4-like N-terminal" evidence="2">
    <location>
        <begin position="62"/>
        <end position="169"/>
    </location>
</feature>
<dbReference type="Gene3D" id="3.40.50.2000">
    <property type="entry name" value="Glycogen Phosphorylase B"/>
    <property type="match status" value="2"/>
</dbReference>
<dbReference type="Pfam" id="PF00534">
    <property type="entry name" value="Glycos_transf_1"/>
    <property type="match status" value="1"/>
</dbReference>
<evidence type="ECO:0008006" key="4">
    <source>
        <dbReference type="Google" id="ProtNLM"/>
    </source>
</evidence>
<comment type="caution">
    <text evidence="3">The sequence shown here is derived from an EMBL/GenBank/DDBJ whole genome shotgun (WGS) entry which is preliminary data.</text>
</comment>
<proteinExistence type="predicted"/>
<dbReference type="InterPro" id="IPR001296">
    <property type="entry name" value="Glyco_trans_1"/>
</dbReference>
<dbReference type="Pfam" id="PF13439">
    <property type="entry name" value="Glyco_transf_4"/>
    <property type="match status" value="1"/>
</dbReference>
<gene>
    <name evidence="3" type="ORF">LCGC14_0078640</name>
</gene>
<dbReference type="AlphaFoldDB" id="A0A0F9YKD9"/>
<feature type="domain" description="Glycosyl transferase family 1" evidence="1">
    <location>
        <begin position="189"/>
        <end position="328"/>
    </location>
</feature>
<evidence type="ECO:0000313" key="3">
    <source>
        <dbReference type="EMBL" id="KKO05044.1"/>
    </source>
</evidence>
<evidence type="ECO:0000259" key="1">
    <source>
        <dbReference type="Pfam" id="PF00534"/>
    </source>
</evidence>
<dbReference type="PANTHER" id="PTHR12526:SF630">
    <property type="entry name" value="GLYCOSYLTRANSFERASE"/>
    <property type="match status" value="1"/>
</dbReference>
<dbReference type="InterPro" id="IPR028098">
    <property type="entry name" value="Glyco_trans_4-like_N"/>
</dbReference>
<accession>A0A0F9YKD9</accession>
<organism evidence="3">
    <name type="scientific">marine sediment metagenome</name>
    <dbReference type="NCBI Taxonomy" id="412755"/>
    <lineage>
        <taxon>unclassified sequences</taxon>
        <taxon>metagenomes</taxon>
        <taxon>ecological metagenomes</taxon>
    </lineage>
</organism>
<name>A0A0F9YKD9_9ZZZZ</name>
<evidence type="ECO:0000259" key="2">
    <source>
        <dbReference type="Pfam" id="PF13439"/>
    </source>
</evidence>
<sequence>MKKALHLFPAYKIGGAPVNVLRFIKGSKGKVFNYAAAYKVDDQLFAEYVHETEESFDVDLTSFKLKSFVKLLRIVRKIKPDIIHANGKGGGLYAFLLFIFYRKKIFYTFRGFHIKYTGIKHKFHIYFEKLFSLFYVKAVAVSPSEKEFYLKITGVKAEKVEVIGNGVEITQSSLPMNMQMVVDRYRINIVSLSRIDEVKDIITMVKSFNLLKNTEAALHIMGGFLTGDESYKNEVDNVIKTLSSKDQIYLWGDIQGAGNYVNNFDIYLSTSLSEGLPTSIIEAGLSKVPVVASDCNGNIDLIKDGQTGYLFLKKDIGGLVEKLSLCINLLGSKEQFEILENNLNQMNTYSINSHVSKLIKLYSKKD</sequence>
<reference evidence="3" key="1">
    <citation type="journal article" date="2015" name="Nature">
        <title>Complex archaea that bridge the gap between prokaryotes and eukaryotes.</title>
        <authorList>
            <person name="Spang A."/>
            <person name="Saw J.H."/>
            <person name="Jorgensen S.L."/>
            <person name="Zaremba-Niedzwiedzka K."/>
            <person name="Martijn J."/>
            <person name="Lind A.E."/>
            <person name="van Eijk R."/>
            <person name="Schleper C."/>
            <person name="Guy L."/>
            <person name="Ettema T.J."/>
        </authorList>
    </citation>
    <scope>NUCLEOTIDE SEQUENCE</scope>
</reference>
<dbReference type="PANTHER" id="PTHR12526">
    <property type="entry name" value="GLYCOSYLTRANSFERASE"/>
    <property type="match status" value="1"/>
</dbReference>
<protein>
    <recommendedName>
        <fullName evidence="4">Glycosyl transferase family 1 domain-containing protein</fullName>
    </recommendedName>
</protein>